<name>A0A841JVJ7_9BACT</name>
<dbReference type="InterPro" id="IPR004193">
    <property type="entry name" value="Glyco_hydro_13_N"/>
</dbReference>
<keyword evidence="3" id="KW-0809">Transit peptide</keyword>
<dbReference type="GO" id="GO:0019156">
    <property type="term" value="F:isoamylase activity"/>
    <property type="evidence" value="ECO:0007669"/>
    <property type="project" value="UniProtKB-ARBA"/>
</dbReference>
<dbReference type="CDD" id="cd11326">
    <property type="entry name" value="AmyAc_Glg_debranch"/>
    <property type="match status" value="1"/>
</dbReference>
<comment type="caution">
    <text evidence="6">The sequence shown here is derived from an EMBL/GenBank/DDBJ whole genome shotgun (WGS) entry which is preliminary data.</text>
</comment>
<dbReference type="SUPFAM" id="SSF51445">
    <property type="entry name" value="(Trans)glycosidases"/>
    <property type="match status" value="1"/>
</dbReference>
<proteinExistence type="inferred from homology"/>
<dbReference type="EC" id="3.2.1.-" evidence="6"/>
<dbReference type="SMART" id="SM00642">
    <property type="entry name" value="Aamy"/>
    <property type="match status" value="1"/>
</dbReference>
<dbReference type="SUPFAM" id="SSF51011">
    <property type="entry name" value="Glycosyl hydrolase domain"/>
    <property type="match status" value="1"/>
</dbReference>
<evidence type="ECO:0000256" key="4">
    <source>
        <dbReference type="ARBA" id="ARBA00023295"/>
    </source>
</evidence>
<dbReference type="GO" id="GO:0004135">
    <property type="term" value="F:amylo-alpha-1,6-glucosidase activity"/>
    <property type="evidence" value="ECO:0007669"/>
    <property type="project" value="InterPro"/>
</dbReference>
<evidence type="ECO:0000259" key="5">
    <source>
        <dbReference type="SMART" id="SM00642"/>
    </source>
</evidence>
<dbReference type="CDD" id="cd02856">
    <property type="entry name" value="E_set_GDE_Isoamylase_N"/>
    <property type="match status" value="1"/>
</dbReference>
<keyword evidence="2 6" id="KW-0378">Hydrolase</keyword>
<dbReference type="Gene3D" id="2.60.40.10">
    <property type="entry name" value="Immunoglobulins"/>
    <property type="match status" value="1"/>
</dbReference>
<dbReference type="InterPro" id="IPR017853">
    <property type="entry name" value="GH"/>
</dbReference>
<dbReference type="PANTHER" id="PTHR43002">
    <property type="entry name" value="GLYCOGEN DEBRANCHING ENZYME"/>
    <property type="match status" value="1"/>
</dbReference>
<sequence>MDAHQKSVEFHDPVAKDMTVSHPYPLGSSICPEGTNFSVFSANATEIEIVLFDHPDDPQPSRLIGLDPALHRTSHYWHIFVPGIKPGQLYGYRVDGPNDPPAGHRFDRDKVLIDPYGKSVSVGRNYSRADACKPGDNAATSMKSVVADLSTFDWEGDVPLRRSFRGTVIYEMHVAGFTRHPASGVSPARRGSYLGVIDKIPYLQALGITAVELLPVFQFDAQDALPGLSNYWGYSPVSFFAPHLGYSTGNDPLICLDEFRTMVKELHRAGIEVILDVVYNHTAERDERGPTLCFRGLENSFYYILNKDKATYANFTGVGNTLKANHSIVKRLILDSLRYWVSEMHVDGFRFDLASVFSRNESGEPMINPPILWEIDSDPVLAGTKLIAEAWDVGGLYQVGSFGLDKWKEWNGQFRDDIRSFIKGDKRTAVKLRERISGSLDLYGEGHRPVGQSINFVTCHDGFTLNDLVSYNFKHNEANHELNNDGTDANFSWNCGVEGPSTSKDVEILRTQQIKNFFALTLLSVGTPMLLMGDEVRRTQRGNNNAYCQDNETSWFDWNLCAANADLLRFVQHMIQVRLDFDHGIKGGRITLEEYLSKARIEWHGIELGKPDWSDDSHSIAFTLHSFASSQVRYIAINAYWKPLEFALPPVTGKPDAGWLRLIDTSLPSPNDIIEETVGLPVTGAKYVVNPRSIIMLHYNYVTQDHATGKV</sequence>
<dbReference type="InterPro" id="IPR006047">
    <property type="entry name" value="GH13_cat_dom"/>
</dbReference>
<gene>
    <name evidence="6" type="ORF">HNQ77_001718</name>
</gene>
<dbReference type="Pfam" id="PF02922">
    <property type="entry name" value="CBM_48"/>
    <property type="match status" value="1"/>
</dbReference>
<protein>
    <submittedName>
        <fullName evidence="6">Glycogen operon protein</fullName>
        <ecNumber evidence="6">3.2.1.-</ecNumber>
    </submittedName>
</protein>
<dbReference type="InterPro" id="IPR013780">
    <property type="entry name" value="Glyco_hydro_b"/>
</dbReference>
<keyword evidence="7" id="KW-1185">Reference proteome</keyword>
<dbReference type="InterPro" id="IPR011837">
    <property type="entry name" value="Glycogen_debranch_GlgX"/>
</dbReference>
<dbReference type="InterPro" id="IPR048650">
    <property type="entry name" value="ISOA1-3-like_C"/>
</dbReference>
<evidence type="ECO:0000256" key="1">
    <source>
        <dbReference type="ARBA" id="ARBA00008061"/>
    </source>
</evidence>
<dbReference type="SUPFAM" id="SSF81296">
    <property type="entry name" value="E set domains"/>
    <property type="match status" value="1"/>
</dbReference>
<comment type="similarity">
    <text evidence="1">Belongs to the glycosyl hydrolase 13 family.</text>
</comment>
<dbReference type="EMBL" id="JACHEK010000003">
    <property type="protein sequence ID" value="MBB6143769.1"/>
    <property type="molecule type" value="Genomic_DNA"/>
</dbReference>
<reference evidence="6 7" key="1">
    <citation type="submission" date="2020-08" db="EMBL/GenBank/DDBJ databases">
        <title>Genomic Encyclopedia of Type Strains, Phase IV (KMG-IV): sequencing the most valuable type-strain genomes for metagenomic binning, comparative biology and taxonomic classification.</title>
        <authorList>
            <person name="Goeker M."/>
        </authorList>
    </citation>
    <scope>NUCLEOTIDE SEQUENCE [LARGE SCALE GENOMIC DNA]</scope>
    <source>
        <strain evidence="6 7">DSM 103733</strain>
    </source>
</reference>
<dbReference type="Pfam" id="PF21156">
    <property type="entry name" value="ISOA1-3_C"/>
    <property type="match status" value="1"/>
</dbReference>
<dbReference type="InterPro" id="IPR013783">
    <property type="entry name" value="Ig-like_fold"/>
</dbReference>
<evidence type="ECO:0000313" key="7">
    <source>
        <dbReference type="Proteomes" id="UP000538666"/>
    </source>
</evidence>
<dbReference type="AlphaFoldDB" id="A0A841JVJ7"/>
<dbReference type="Proteomes" id="UP000538666">
    <property type="component" value="Unassembled WGS sequence"/>
</dbReference>
<dbReference type="InterPro" id="IPR014756">
    <property type="entry name" value="Ig_E-set"/>
</dbReference>
<dbReference type="Pfam" id="PF00128">
    <property type="entry name" value="Alpha-amylase"/>
    <property type="match status" value="1"/>
</dbReference>
<dbReference type="Gene3D" id="2.60.40.1180">
    <property type="entry name" value="Golgi alpha-mannosidase II"/>
    <property type="match status" value="1"/>
</dbReference>
<dbReference type="NCBIfam" id="TIGR02100">
    <property type="entry name" value="glgX_debranch"/>
    <property type="match status" value="1"/>
</dbReference>
<evidence type="ECO:0000256" key="2">
    <source>
        <dbReference type="ARBA" id="ARBA00022801"/>
    </source>
</evidence>
<evidence type="ECO:0000313" key="6">
    <source>
        <dbReference type="EMBL" id="MBB6143769.1"/>
    </source>
</evidence>
<evidence type="ECO:0000256" key="3">
    <source>
        <dbReference type="ARBA" id="ARBA00022946"/>
    </source>
</evidence>
<organism evidence="6 7">
    <name type="scientific">Silvibacterium bohemicum</name>
    <dbReference type="NCBI Taxonomy" id="1577686"/>
    <lineage>
        <taxon>Bacteria</taxon>
        <taxon>Pseudomonadati</taxon>
        <taxon>Acidobacteriota</taxon>
        <taxon>Terriglobia</taxon>
        <taxon>Terriglobales</taxon>
        <taxon>Acidobacteriaceae</taxon>
        <taxon>Silvibacterium</taxon>
    </lineage>
</organism>
<accession>A0A841JVJ7</accession>
<dbReference type="Gene3D" id="3.20.20.80">
    <property type="entry name" value="Glycosidases"/>
    <property type="match status" value="1"/>
</dbReference>
<feature type="domain" description="Glycosyl hydrolase family 13 catalytic" evidence="5">
    <location>
        <begin position="171"/>
        <end position="578"/>
    </location>
</feature>
<keyword evidence="4 6" id="KW-0326">Glycosidase</keyword>
<dbReference type="RefSeq" id="WP_082125319.1">
    <property type="nucleotide sequence ID" value="NZ_JACHEK010000003.1"/>
</dbReference>
<dbReference type="InterPro" id="IPR044505">
    <property type="entry name" value="GlgX_Isoamylase_N_E_set"/>
</dbReference>
<dbReference type="GO" id="GO:0005980">
    <property type="term" value="P:glycogen catabolic process"/>
    <property type="evidence" value="ECO:0007669"/>
    <property type="project" value="InterPro"/>
</dbReference>